<dbReference type="InterPro" id="IPR029058">
    <property type="entry name" value="AB_hydrolase_fold"/>
</dbReference>
<dbReference type="Proteomes" id="UP001228113">
    <property type="component" value="Chromosome"/>
</dbReference>
<keyword evidence="3" id="KW-1185">Reference proteome</keyword>
<dbReference type="Gene3D" id="3.40.50.1820">
    <property type="entry name" value="alpha/beta hydrolase"/>
    <property type="match status" value="1"/>
</dbReference>
<gene>
    <name evidence="2" type="ORF">METESE_28450</name>
</gene>
<feature type="chain" id="PRO_5041417235" description="Secretory lipase" evidence="1">
    <location>
        <begin position="25"/>
        <end position="467"/>
    </location>
</feature>
<dbReference type="Pfam" id="PF03583">
    <property type="entry name" value="LIP"/>
    <property type="match status" value="1"/>
</dbReference>
<evidence type="ECO:0008006" key="4">
    <source>
        <dbReference type="Google" id="ProtNLM"/>
    </source>
</evidence>
<dbReference type="KEGG" id="msea:METESE_28450"/>
<dbReference type="RefSeq" id="WP_243329973.1">
    <property type="nucleotide sequence ID" value="NZ_AP027081.1"/>
</dbReference>
<protein>
    <recommendedName>
        <fullName evidence="4">Secretory lipase</fullName>
    </recommendedName>
</protein>
<keyword evidence="1" id="KW-0732">Signal</keyword>
<evidence type="ECO:0000313" key="2">
    <source>
        <dbReference type="EMBL" id="BDU77887.1"/>
    </source>
</evidence>
<evidence type="ECO:0000256" key="1">
    <source>
        <dbReference type="SAM" id="SignalP"/>
    </source>
</evidence>
<dbReference type="PANTHER" id="PTHR34853">
    <property type="match status" value="1"/>
</dbReference>
<feature type="signal peptide" evidence="1">
    <location>
        <begin position="1"/>
        <end position="24"/>
    </location>
</feature>
<dbReference type="GO" id="GO:0004806">
    <property type="term" value="F:triacylglycerol lipase activity"/>
    <property type="evidence" value="ECO:0007669"/>
    <property type="project" value="InterPro"/>
</dbReference>
<sequence>MNVIRRCLAPAVLFAALALAPLRAQDPPTLLPTGSGDPLWWDTFISCVDALERFTGPRLPEWVVRTAPLSYRSRRPLYDREGHPLPDGAGGQATEPCHQSGRYFLPPAWRVGRGAALPLVIYNHATTLAKDQVPSTFQGHEWIFGAAAAAYYGFAVVMPDQPGMGGDAVATHPYLHARSLGHAVVDAIGAARDALATDPYARTHGYAWDGRVFLIGYSEGGFASLAAAKELEARKAEFGGEADFLLAGTACLAAPVDLPGAVRRMVLEPSRPFSHPFFLPYLVIAWHEVYGPVMDPLEVLAPRLLESRTDGNILQWMDGTRGGDAADMRIAQRMGAAPCQVVLRTLLSPAWVARNLEEPGYATSPFRAVLEENDVSGGWAPTRPLFFGQSLDDQEVPPAIAQRALDRFSEAIRAEGRDPDRLLSFKAVAAEGSGVDHVKGTILALPAAFDWIHRGGPPVGRPPTARR</sequence>
<dbReference type="PANTHER" id="PTHR34853:SF1">
    <property type="entry name" value="LIPASE 5"/>
    <property type="match status" value="1"/>
</dbReference>
<name>A0AA48KF26_9BACT</name>
<dbReference type="InterPro" id="IPR005152">
    <property type="entry name" value="Lipase_secreted"/>
</dbReference>
<dbReference type="GO" id="GO:0016042">
    <property type="term" value="P:lipid catabolic process"/>
    <property type="evidence" value="ECO:0007669"/>
    <property type="project" value="InterPro"/>
</dbReference>
<reference evidence="2" key="1">
    <citation type="journal article" date="2023" name="Int. J. Syst. Evol. Microbiol.">
        <title>Mesoterricola silvestris gen. nov., sp. nov., Mesoterricola sediminis sp. nov., Geothrix oryzae sp. nov., Geothrix edaphica sp. nov., Geothrix rubra sp. nov., and Geothrix limicola sp. nov., six novel members of Acidobacteriota isolated from soils.</title>
        <authorList>
            <person name="Itoh H."/>
            <person name="Sugisawa Y."/>
            <person name="Mise K."/>
            <person name="Xu Z."/>
            <person name="Kuniyasu M."/>
            <person name="Ushijima N."/>
            <person name="Kawano K."/>
            <person name="Kobayashi E."/>
            <person name="Shiratori Y."/>
            <person name="Masuda Y."/>
            <person name="Senoo K."/>
        </authorList>
    </citation>
    <scope>NUCLEOTIDE SEQUENCE</scope>
    <source>
        <strain evidence="2">W786</strain>
    </source>
</reference>
<evidence type="ECO:0000313" key="3">
    <source>
        <dbReference type="Proteomes" id="UP001228113"/>
    </source>
</evidence>
<dbReference type="Gene3D" id="1.10.260.160">
    <property type="match status" value="1"/>
</dbReference>
<dbReference type="AlphaFoldDB" id="A0AA48KF26"/>
<organism evidence="2 3">
    <name type="scientific">Mesoterricola sediminis</name>
    <dbReference type="NCBI Taxonomy" id="2927980"/>
    <lineage>
        <taxon>Bacteria</taxon>
        <taxon>Pseudomonadati</taxon>
        <taxon>Acidobacteriota</taxon>
        <taxon>Holophagae</taxon>
        <taxon>Holophagales</taxon>
        <taxon>Holophagaceae</taxon>
        <taxon>Mesoterricola</taxon>
    </lineage>
</organism>
<proteinExistence type="predicted"/>
<dbReference type="SUPFAM" id="SSF53474">
    <property type="entry name" value="alpha/beta-Hydrolases"/>
    <property type="match status" value="1"/>
</dbReference>
<accession>A0AA48KF26</accession>
<dbReference type="EMBL" id="AP027081">
    <property type="protein sequence ID" value="BDU77887.1"/>
    <property type="molecule type" value="Genomic_DNA"/>
</dbReference>